<organism evidence="2 3">
    <name type="scientific">Bacillus thuringiensis serovar mexicanensis</name>
    <dbReference type="NCBI Taxonomy" id="180868"/>
    <lineage>
        <taxon>Bacteria</taxon>
        <taxon>Bacillati</taxon>
        <taxon>Bacillota</taxon>
        <taxon>Bacilli</taxon>
        <taxon>Bacillales</taxon>
        <taxon>Bacillaceae</taxon>
        <taxon>Bacillus</taxon>
        <taxon>Bacillus cereus group</taxon>
    </lineage>
</organism>
<feature type="signal peptide" evidence="1">
    <location>
        <begin position="1"/>
        <end position="24"/>
    </location>
</feature>
<protein>
    <recommendedName>
        <fullName evidence="4">DUF4878 domain-containing protein</fullName>
    </recommendedName>
</protein>
<evidence type="ECO:0000256" key="1">
    <source>
        <dbReference type="SAM" id="SignalP"/>
    </source>
</evidence>
<keyword evidence="1" id="KW-0732">Signal</keyword>
<sequence>MGVQKIKKLLLLMMVVGLTVGVLAGCANPKDTTEEFLTAIQKGDVEKARTFVESDKEFNKLNEKTDDAEAKAMLSAITKNFKFEKLEEVSKKDDKAEVQVEITSADLSVAVTKAVGEVMPMAFASAFSEDKEQSEKAIEKTMTSTIVKNLADKDAAMATRKVTLNLKKNKDGDYKIVADDNLKEVLFANAKSLEKMFGGK</sequence>
<evidence type="ECO:0000313" key="2">
    <source>
        <dbReference type="EMBL" id="OTW44253.1"/>
    </source>
</evidence>
<dbReference type="PROSITE" id="PS51257">
    <property type="entry name" value="PROKAR_LIPOPROTEIN"/>
    <property type="match status" value="1"/>
</dbReference>
<gene>
    <name evidence="2" type="ORF">BK699_32145</name>
</gene>
<feature type="chain" id="PRO_5039032852" description="DUF4878 domain-containing protein" evidence="1">
    <location>
        <begin position="25"/>
        <end position="200"/>
    </location>
</feature>
<evidence type="ECO:0000313" key="3">
    <source>
        <dbReference type="Proteomes" id="UP000195152"/>
    </source>
</evidence>
<dbReference type="EMBL" id="NFCF01000115">
    <property type="protein sequence ID" value="OTW44253.1"/>
    <property type="molecule type" value="Genomic_DNA"/>
</dbReference>
<accession>A0A242VYN2</accession>
<reference evidence="2 3" key="1">
    <citation type="submission" date="2016-10" db="EMBL/GenBank/DDBJ databases">
        <title>Comparative genomics of Bacillus thuringiensis reveals a path to pathogens against multiple invertebrate hosts.</title>
        <authorList>
            <person name="Zheng J."/>
            <person name="Gao Q."/>
            <person name="Liu H."/>
            <person name="Peng D."/>
            <person name="Ruan L."/>
            <person name="Sun M."/>
        </authorList>
    </citation>
    <scope>NUCLEOTIDE SEQUENCE [LARGE SCALE GENOMIC DNA]</scope>
    <source>
        <strain evidence="2">BGSC 4AC1</strain>
    </source>
</reference>
<dbReference type="AlphaFoldDB" id="A0A242VYN2"/>
<name>A0A242VYN2_BACTU</name>
<dbReference type="Proteomes" id="UP000195152">
    <property type="component" value="Unassembled WGS sequence"/>
</dbReference>
<evidence type="ECO:0008006" key="4">
    <source>
        <dbReference type="Google" id="ProtNLM"/>
    </source>
</evidence>
<proteinExistence type="predicted"/>
<comment type="caution">
    <text evidence="2">The sequence shown here is derived from an EMBL/GenBank/DDBJ whole genome shotgun (WGS) entry which is preliminary data.</text>
</comment>